<keyword evidence="2" id="KW-0812">Transmembrane</keyword>
<comment type="caution">
    <text evidence="3">The sequence shown here is derived from an EMBL/GenBank/DDBJ whole genome shotgun (WGS) entry which is preliminary data.</text>
</comment>
<organism evidence="3 4">
    <name type="scientific">Homoserinimonas hongtaonis</name>
    <dbReference type="NCBI Taxonomy" id="2079791"/>
    <lineage>
        <taxon>Bacteria</taxon>
        <taxon>Bacillati</taxon>
        <taxon>Actinomycetota</taxon>
        <taxon>Actinomycetes</taxon>
        <taxon>Micrococcales</taxon>
        <taxon>Microbacteriaceae</taxon>
        <taxon>Homoserinimonas</taxon>
    </lineage>
</organism>
<reference evidence="4" key="1">
    <citation type="submission" date="2018-04" db="EMBL/GenBank/DDBJ databases">
        <authorList>
            <person name="Liu S."/>
            <person name="Wang Z."/>
            <person name="Li J."/>
        </authorList>
    </citation>
    <scope>NUCLEOTIDE SEQUENCE [LARGE SCALE GENOMIC DNA]</scope>
    <source>
        <strain evidence="4">S1194</strain>
    </source>
</reference>
<evidence type="ECO:0000256" key="1">
    <source>
        <dbReference type="SAM" id="MobiDB-lite"/>
    </source>
</evidence>
<protein>
    <submittedName>
        <fullName evidence="3">Uncharacterized protein</fullName>
    </submittedName>
</protein>
<dbReference type="RefSeq" id="WP_108997218.1">
    <property type="nucleotide sequence ID" value="NZ_QEEX01000001.1"/>
</dbReference>
<keyword evidence="4" id="KW-1185">Reference proteome</keyword>
<evidence type="ECO:0000313" key="3">
    <source>
        <dbReference type="EMBL" id="PWB97221.1"/>
    </source>
</evidence>
<feature type="compositionally biased region" description="Low complexity" evidence="1">
    <location>
        <begin position="44"/>
        <end position="57"/>
    </location>
</feature>
<dbReference type="InterPro" id="IPR046231">
    <property type="entry name" value="DUF6264"/>
</dbReference>
<dbReference type="EMBL" id="QEEX01000001">
    <property type="protein sequence ID" value="PWB97221.1"/>
    <property type="molecule type" value="Genomic_DNA"/>
</dbReference>
<gene>
    <name evidence="3" type="ORF">DF220_04770</name>
</gene>
<evidence type="ECO:0000313" key="4">
    <source>
        <dbReference type="Proteomes" id="UP000244978"/>
    </source>
</evidence>
<evidence type="ECO:0000256" key="2">
    <source>
        <dbReference type="SAM" id="Phobius"/>
    </source>
</evidence>
<proteinExistence type="predicted"/>
<dbReference type="AlphaFoldDB" id="A0A2U1T017"/>
<name>A0A2U1T017_9MICO</name>
<feature type="compositionally biased region" description="Low complexity" evidence="1">
    <location>
        <begin position="65"/>
        <end position="75"/>
    </location>
</feature>
<feature type="transmembrane region" description="Helical" evidence="2">
    <location>
        <begin position="131"/>
        <end position="153"/>
    </location>
</feature>
<feature type="transmembrane region" description="Helical" evidence="2">
    <location>
        <begin position="87"/>
        <end position="111"/>
    </location>
</feature>
<keyword evidence="2" id="KW-0472">Membrane</keyword>
<sequence>MSDNAARPRPAYGAYATPEEVAQARGMTIEEYRKYLASLTAPTPAASTASSEPAPVAHTAGLSQAASGGAPTAPAAAIRPRHPVDRFVTFALLAFGLVTVITTTPGLLSLAEGLNTVFEQYGIGEYTQGQFAASLGLAAAITQAVLWLFTAWASFASLRRNRITWWIPLVAGAIAALVVLAVSMAALLADPGFADYVASNPSFVP</sequence>
<accession>A0A2U1T017</accession>
<feature type="region of interest" description="Disordered" evidence="1">
    <location>
        <begin position="44"/>
        <end position="75"/>
    </location>
</feature>
<feature type="transmembrane region" description="Helical" evidence="2">
    <location>
        <begin position="165"/>
        <end position="189"/>
    </location>
</feature>
<dbReference type="Pfam" id="PF19779">
    <property type="entry name" value="DUF6264"/>
    <property type="match status" value="1"/>
</dbReference>
<dbReference type="Proteomes" id="UP000244978">
    <property type="component" value="Unassembled WGS sequence"/>
</dbReference>
<keyword evidence="2" id="KW-1133">Transmembrane helix</keyword>